<feature type="region of interest" description="Disordered" evidence="1">
    <location>
        <begin position="36"/>
        <end position="64"/>
    </location>
</feature>
<dbReference type="EMBL" id="BT123193">
    <property type="protein sequence ID" value="ADE76528.1"/>
    <property type="molecule type" value="mRNA"/>
</dbReference>
<sequence length="325" mass="35759">MLTQRESSSHSVELQHYEPWAGGASQWVSSDLPAEGCSSFSSSHNHHRQQQQQQQLHRPALPSSGSRILPLIRSIFPQRNRSGSLHDSPSSSSLSREAIAANRSPAGDCVGSSLHESLPLALSREAIVANRAGANARTVHRRTSQQVPTPFEEHERDEEEWLKGDLPRDNSIPTFSNVSEWAATFGSTNLSPWSNSMQSWGLHRQQQQQQQRQQQWMPQTIPQPGSSFLAPGYCGSPSSMAGPVTIRTSIPVCSAPPLRRSHSDFLSNDTNLVPSPLQTAPAVQIRSVIPVCSSPPLRRTLPQNPDPSSLDNEDSTLQLLNQLRL</sequence>
<feature type="compositionally biased region" description="Polar residues" evidence="1">
    <location>
        <begin position="216"/>
        <end position="226"/>
    </location>
</feature>
<feature type="compositionally biased region" description="Low complexity" evidence="1">
    <location>
        <begin position="82"/>
        <end position="95"/>
    </location>
</feature>
<dbReference type="AlphaFoldDB" id="D5AAF9"/>
<feature type="compositionally biased region" description="Low complexity" evidence="1">
    <location>
        <begin position="204"/>
        <end position="215"/>
    </location>
</feature>
<evidence type="ECO:0000313" key="2">
    <source>
        <dbReference type="EMBL" id="ADE76528.1"/>
    </source>
</evidence>
<accession>D5AAF9</accession>
<feature type="region of interest" description="Disordered" evidence="1">
    <location>
        <begin position="137"/>
        <end position="158"/>
    </location>
</feature>
<feature type="region of interest" description="Disordered" evidence="1">
    <location>
        <begin position="201"/>
        <end position="234"/>
    </location>
</feature>
<reference evidence="2" key="1">
    <citation type="submission" date="2010-04" db="EMBL/GenBank/DDBJ databases">
        <authorList>
            <person name="Reid K.E."/>
            <person name="Liao N."/>
            <person name="Chan S."/>
            <person name="Docking R."/>
            <person name="Taylor G."/>
            <person name="Moore R."/>
            <person name="Mayo M."/>
            <person name="Munro S."/>
            <person name="King J."/>
            <person name="Yanchuk A."/>
            <person name="Holt R."/>
            <person name="Jones S."/>
            <person name="Marra M."/>
            <person name="Ritland C.E."/>
            <person name="Ritland K."/>
            <person name="Bohlmann J."/>
        </authorList>
    </citation>
    <scope>NUCLEOTIDE SEQUENCE</scope>
    <source>
        <tissue evidence="2">Bud</tissue>
    </source>
</reference>
<feature type="region of interest" description="Disordered" evidence="1">
    <location>
        <begin position="79"/>
        <end position="99"/>
    </location>
</feature>
<evidence type="ECO:0000256" key="1">
    <source>
        <dbReference type="SAM" id="MobiDB-lite"/>
    </source>
</evidence>
<protein>
    <submittedName>
        <fullName evidence="2">Uncharacterized protein</fullName>
    </submittedName>
</protein>
<name>D5AAF9_PICSI</name>
<proteinExistence type="evidence at transcript level"/>
<organism evidence="2">
    <name type="scientific">Picea sitchensis</name>
    <name type="common">Sitka spruce</name>
    <name type="synonym">Pinus sitchensis</name>
    <dbReference type="NCBI Taxonomy" id="3332"/>
    <lineage>
        <taxon>Eukaryota</taxon>
        <taxon>Viridiplantae</taxon>
        <taxon>Streptophyta</taxon>
        <taxon>Embryophyta</taxon>
        <taxon>Tracheophyta</taxon>
        <taxon>Spermatophyta</taxon>
        <taxon>Pinopsida</taxon>
        <taxon>Pinidae</taxon>
        <taxon>Conifers I</taxon>
        <taxon>Pinales</taxon>
        <taxon>Pinaceae</taxon>
        <taxon>Picea</taxon>
    </lineage>
</organism>